<dbReference type="InterPro" id="IPR018247">
    <property type="entry name" value="EF_Hand_1_Ca_BS"/>
</dbReference>
<dbReference type="InterPro" id="IPR028565">
    <property type="entry name" value="MHD"/>
</dbReference>
<organism evidence="4 5">
    <name type="scientific">Symbiodinium microadriaticum</name>
    <name type="common">Dinoflagellate</name>
    <name type="synonym">Zooxanthella microadriatica</name>
    <dbReference type="NCBI Taxonomy" id="2951"/>
    <lineage>
        <taxon>Eukaryota</taxon>
        <taxon>Sar</taxon>
        <taxon>Alveolata</taxon>
        <taxon>Dinophyceae</taxon>
        <taxon>Suessiales</taxon>
        <taxon>Symbiodiniaceae</taxon>
        <taxon>Symbiodinium</taxon>
    </lineage>
</organism>
<dbReference type="CDD" id="cd00051">
    <property type="entry name" value="EFh"/>
    <property type="match status" value="1"/>
</dbReference>
<proteinExistence type="predicted"/>
<dbReference type="SUPFAM" id="SSF47473">
    <property type="entry name" value="EF-hand"/>
    <property type="match status" value="1"/>
</dbReference>
<dbReference type="Pfam" id="PF13405">
    <property type="entry name" value="EF-hand_6"/>
    <property type="match status" value="1"/>
</dbReference>
<dbReference type="Pfam" id="PF13202">
    <property type="entry name" value="EF-hand_5"/>
    <property type="match status" value="1"/>
</dbReference>
<sequence length="290" mass="32645">MAGHQPRPEVVPESYLIDPVGEQVFRGLRPAAMAVVVAQKVRDTRLKRREQEREQREHRLDELFDELDISGDGMLDSSEVKMLLTGMAEGKEPSEEELSFIMKTTTQKPDGDRMPRSKLAQAMESWSVYLAEFCEDGAAGKVLFDKYDADRSGKLTPDELKALLRDLSGRNVSDVDTDWVVMKADVLGDGLISKIELGQAIALWLSKVSEAELAEEASTTQSSQKSSVAGRFEVTAVKFVRPPITMDFEVPQFTASGLRVRFLKVQEKSQYKPIKWIRYLTKAGTYEHRI</sequence>
<comment type="caution">
    <text evidence="4">The sequence shown here is derived from an EMBL/GenBank/DDBJ whole genome shotgun (WGS) entry which is preliminary data.</text>
</comment>
<evidence type="ECO:0000313" key="5">
    <source>
        <dbReference type="Proteomes" id="UP000186817"/>
    </source>
</evidence>
<feature type="domain" description="MHD" evidence="3">
    <location>
        <begin position="52"/>
        <end position="289"/>
    </location>
</feature>
<evidence type="ECO:0000259" key="2">
    <source>
        <dbReference type="PROSITE" id="PS50222"/>
    </source>
</evidence>
<evidence type="ECO:0000313" key="4">
    <source>
        <dbReference type="EMBL" id="OLP91191.1"/>
    </source>
</evidence>
<feature type="domain" description="EF-hand" evidence="2">
    <location>
        <begin position="135"/>
        <end position="170"/>
    </location>
</feature>
<dbReference type="EMBL" id="LSRX01000676">
    <property type="protein sequence ID" value="OLP91191.1"/>
    <property type="molecule type" value="Genomic_DNA"/>
</dbReference>
<evidence type="ECO:0000256" key="1">
    <source>
        <dbReference type="ARBA" id="ARBA00022837"/>
    </source>
</evidence>
<dbReference type="PROSITE" id="PS50222">
    <property type="entry name" value="EF_HAND_2"/>
    <property type="match status" value="2"/>
</dbReference>
<evidence type="ECO:0000259" key="3">
    <source>
        <dbReference type="PROSITE" id="PS51072"/>
    </source>
</evidence>
<dbReference type="Proteomes" id="UP000186817">
    <property type="component" value="Unassembled WGS sequence"/>
</dbReference>
<dbReference type="InterPro" id="IPR002048">
    <property type="entry name" value="EF_hand_dom"/>
</dbReference>
<keyword evidence="1" id="KW-0106">Calcium</keyword>
<keyword evidence="5" id="KW-1185">Reference proteome</keyword>
<dbReference type="OrthoDB" id="10259133at2759"/>
<dbReference type="SUPFAM" id="SSF49447">
    <property type="entry name" value="Second domain of Mu2 adaptin subunit (ap50) of ap2 adaptor"/>
    <property type="match status" value="1"/>
</dbReference>
<dbReference type="Pfam" id="PF00928">
    <property type="entry name" value="Adap_comp_sub"/>
    <property type="match status" value="1"/>
</dbReference>
<dbReference type="GO" id="GO:0005509">
    <property type="term" value="F:calcium ion binding"/>
    <property type="evidence" value="ECO:0007669"/>
    <property type="project" value="InterPro"/>
</dbReference>
<dbReference type="Gene3D" id="1.10.238.10">
    <property type="entry name" value="EF-hand"/>
    <property type="match status" value="2"/>
</dbReference>
<dbReference type="PROSITE" id="PS00018">
    <property type="entry name" value="EF_HAND_1"/>
    <property type="match status" value="2"/>
</dbReference>
<dbReference type="PROSITE" id="PS51072">
    <property type="entry name" value="MHD"/>
    <property type="match status" value="1"/>
</dbReference>
<name>A0A1Q9D7R8_SYMMI</name>
<dbReference type="Gene3D" id="2.60.40.1170">
    <property type="entry name" value="Mu homology domain, subdomain B"/>
    <property type="match status" value="1"/>
</dbReference>
<dbReference type="SMART" id="SM00054">
    <property type="entry name" value="EFh"/>
    <property type="match status" value="2"/>
</dbReference>
<accession>A0A1Q9D7R8</accession>
<feature type="domain" description="EF-hand" evidence="2">
    <location>
        <begin position="55"/>
        <end position="90"/>
    </location>
</feature>
<gene>
    <name evidence="4" type="primary">apm2</name>
    <name evidence="4" type="ORF">AK812_SmicGene27131</name>
</gene>
<dbReference type="InterPro" id="IPR036168">
    <property type="entry name" value="AP2_Mu_C_sf"/>
</dbReference>
<dbReference type="InterPro" id="IPR011992">
    <property type="entry name" value="EF-hand-dom_pair"/>
</dbReference>
<dbReference type="AlphaFoldDB" id="A0A1Q9D7R8"/>
<protein>
    <submittedName>
        <fullName evidence="4">AP-2 complex subunit mu</fullName>
    </submittedName>
</protein>
<reference evidence="4 5" key="1">
    <citation type="submission" date="2016-02" db="EMBL/GenBank/DDBJ databases">
        <title>Genome analysis of coral dinoflagellate symbionts highlights evolutionary adaptations to a symbiotic lifestyle.</title>
        <authorList>
            <person name="Aranda M."/>
            <person name="Li Y."/>
            <person name="Liew Y.J."/>
            <person name="Baumgarten S."/>
            <person name="Simakov O."/>
            <person name="Wilson M."/>
            <person name="Piel J."/>
            <person name="Ashoor H."/>
            <person name="Bougouffa S."/>
            <person name="Bajic V.B."/>
            <person name="Ryu T."/>
            <person name="Ravasi T."/>
            <person name="Bayer T."/>
            <person name="Micklem G."/>
            <person name="Kim H."/>
            <person name="Bhak J."/>
            <person name="Lajeunesse T.C."/>
            <person name="Voolstra C.R."/>
        </authorList>
    </citation>
    <scope>NUCLEOTIDE SEQUENCE [LARGE SCALE GENOMIC DNA]</scope>
    <source>
        <strain evidence="4 5">CCMP2467</strain>
    </source>
</reference>